<dbReference type="SUPFAM" id="SSF48439">
    <property type="entry name" value="Protein prenylyltransferase"/>
    <property type="match status" value="1"/>
</dbReference>
<gene>
    <name evidence="11" type="ORF">A2Y62_01185</name>
</gene>
<dbReference type="Gene3D" id="1.10.510.10">
    <property type="entry name" value="Transferase(Phosphotransferase) domain 1"/>
    <property type="match status" value="1"/>
</dbReference>
<evidence type="ECO:0000256" key="3">
    <source>
        <dbReference type="ARBA" id="ARBA00022679"/>
    </source>
</evidence>
<feature type="region of interest" description="Disordered" evidence="8">
    <location>
        <begin position="1"/>
        <end position="44"/>
    </location>
</feature>
<dbReference type="FunFam" id="1.10.510.10:FF:000021">
    <property type="entry name" value="Serine/threonine protein kinase"/>
    <property type="match status" value="1"/>
</dbReference>
<dbReference type="Proteomes" id="UP000178943">
    <property type="component" value="Unassembled WGS sequence"/>
</dbReference>
<organism evidence="11 12">
    <name type="scientific">Candidatus Fischerbacteria bacterium RBG_13_37_8</name>
    <dbReference type="NCBI Taxonomy" id="1817863"/>
    <lineage>
        <taxon>Bacteria</taxon>
        <taxon>Candidatus Fischeribacteriota</taxon>
    </lineage>
</organism>
<proteinExistence type="predicted"/>
<dbReference type="GO" id="GO:0004674">
    <property type="term" value="F:protein serine/threonine kinase activity"/>
    <property type="evidence" value="ECO:0007669"/>
    <property type="project" value="UniProtKB-KW"/>
</dbReference>
<dbReference type="Gene3D" id="3.30.200.20">
    <property type="entry name" value="Phosphorylase Kinase, domain 1"/>
    <property type="match status" value="1"/>
</dbReference>
<feature type="transmembrane region" description="Helical" evidence="9">
    <location>
        <begin position="344"/>
        <end position="364"/>
    </location>
</feature>
<dbReference type="GO" id="GO:0005524">
    <property type="term" value="F:ATP binding"/>
    <property type="evidence" value="ECO:0007669"/>
    <property type="project" value="UniProtKB-UniRule"/>
</dbReference>
<evidence type="ECO:0000259" key="10">
    <source>
        <dbReference type="PROSITE" id="PS50011"/>
    </source>
</evidence>
<dbReference type="PROSITE" id="PS50011">
    <property type="entry name" value="PROTEIN_KINASE_DOM"/>
    <property type="match status" value="1"/>
</dbReference>
<dbReference type="SMART" id="SM00220">
    <property type="entry name" value="S_TKc"/>
    <property type="match status" value="1"/>
</dbReference>
<dbReference type="EC" id="2.7.11.1" evidence="1"/>
<dbReference type="PANTHER" id="PTHR43289:SF6">
    <property type="entry name" value="SERINE_THREONINE-PROTEIN KINASE NEKL-3"/>
    <property type="match status" value="1"/>
</dbReference>
<evidence type="ECO:0000256" key="1">
    <source>
        <dbReference type="ARBA" id="ARBA00012513"/>
    </source>
</evidence>
<dbReference type="PANTHER" id="PTHR43289">
    <property type="entry name" value="MITOGEN-ACTIVATED PROTEIN KINASE KINASE KINASE 20-RELATED"/>
    <property type="match status" value="1"/>
</dbReference>
<keyword evidence="9" id="KW-1133">Transmembrane helix</keyword>
<comment type="caution">
    <text evidence="11">The sequence shown here is derived from an EMBL/GenBank/DDBJ whole genome shotgun (WGS) entry which is preliminary data.</text>
</comment>
<keyword evidence="9" id="KW-0472">Membrane</keyword>
<evidence type="ECO:0000256" key="9">
    <source>
        <dbReference type="SAM" id="Phobius"/>
    </source>
</evidence>
<keyword evidence="5" id="KW-0418">Kinase</keyword>
<dbReference type="PROSITE" id="PS00107">
    <property type="entry name" value="PROTEIN_KINASE_ATP"/>
    <property type="match status" value="1"/>
</dbReference>
<accession>A0A1F5VWV3</accession>
<dbReference type="PROSITE" id="PS00108">
    <property type="entry name" value="PROTEIN_KINASE_ST"/>
    <property type="match status" value="1"/>
</dbReference>
<keyword evidence="6 7" id="KW-0067">ATP-binding</keyword>
<evidence type="ECO:0000256" key="8">
    <source>
        <dbReference type="SAM" id="MobiDB-lite"/>
    </source>
</evidence>
<evidence type="ECO:0000256" key="5">
    <source>
        <dbReference type="ARBA" id="ARBA00022777"/>
    </source>
</evidence>
<dbReference type="InterPro" id="IPR011009">
    <property type="entry name" value="Kinase-like_dom_sf"/>
</dbReference>
<evidence type="ECO:0000313" key="12">
    <source>
        <dbReference type="Proteomes" id="UP000178943"/>
    </source>
</evidence>
<keyword evidence="9" id="KW-0812">Transmembrane</keyword>
<dbReference type="SUPFAM" id="SSF56112">
    <property type="entry name" value="Protein kinase-like (PK-like)"/>
    <property type="match status" value="1"/>
</dbReference>
<name>A0A1F5VWV3_9BACT</name>
<dbReference type="CDD" id="cd14014">
    <property type="entry name" value="STKc_PknB_like"/>
    <property type="match status" value="1"/>
</dbReference>
<feature type="binding site" evidence="7">
    <location>
        <position position="88"/>
    </location>
    <ligand>
        <name>ATP</name>
        <dbReference type="ChEBI" id="CHEBI:30616"/>
    </ligand>
</feature>
<keyword evidence="2" id="KW-0723">Serine/threonine-protein kinase</keyword>
<keyword evidence="3" id="KW-0808">Transferase</keyword>
<dbReference type="InterPro" id="IPR000719">
    <property type="entry name" value="Prot_kinase_dom"/>
</dbReference>
<dbReference type="STRING" id="1817863.A2Y62_01185"/>
<evidence type="ECO:0000256" key="7">
    <source>
        <dbReference type="PROSITE-ProRule" id="PRU10141"/>
    </source>
</evidence>
<sequence length="1064" mass="120090">MNNHDDTHDKETQAAPFAGDSDELPQHDGSSSTKETIDEQPAGDERMYALRCNETWGKYRIEELIGAGGMGEVYKAYDITLGRNVALKLIRGNDPAMIARFMQEARSQAKVEHDFICKIYEVGEYEGKPYIAMQYIQGQTIGDAASHMTLEQKIIIMSQVASALHAAHREGLIHRDIKPGNIMVEQTQEGQLKPYIMDFGLAKETGAPGLTSMGVVMGTPLYMSPEQARGEIDKLDRRTDVYSLGAALYELLAGQPLFEARSTVDILIKVLEEEPVPLRKIKSQIPSDIETIVMKCVEKESHRRYESARALAEDLERYLSGDPIQARKTSLTYRVSKKIKKHRFVTVLISVFIVVTALFAGIAIQSRLQSAAGLRAAQHFGQVIKEMETFVNRSYLLPLHDITYTRSFITGKMDWVRDNMKQLGRVTEGPGHYALGRGYMAMEDYGKALTELRSAWDEYRYREPEAAYAMGIALAELYRQNLEEAQRMQNKDLRAARLQELDNEFRKPALQFIEQGRQAQTAEASYVEILLRYLAENYRGAIDTASSISMNAPWLYEAQMIAGDSYQMLANEQRNAGNYDEAVRLYREAETNYKAAIKIGRSDPRTYERVCGLQNSMIIMQIYQLGVSPQKTYEDAMTYCNQALQAYPKSMQAYVGKIIALWRWGEYQLDTGNDPRIILQEAIDEAHKAIAIDSENDDIFRNLATAYQQKGFFEMNSGLDPQDSFQHAIDSFYSAIKLNPSQIMTYNNLGICLGYLANWKRYHGQNPIDLLSESIEAFHSALRLNPRYVLAYSNLGDAFNDKAAYETDHGIDPLASLESAVQSFQSALAINPNHALANLNLGRAYVLKAAYLLMTDKNPEEACEKALASLDTALGINSNWDLTWVNKSTLYTVKAEYELNKQRNPVQSVNEARKAALEALRLNPNYYESYGNMATAELIQARWLMHNNQQPTAFIRATREALKKAMKINPGDSESWTVMAASYRWEADWLINNSKQADNVIDAGLRAAEQAIAHNPESAEAMIQQAVLYELKAQTTSNAIMKKELLERSQKSRTAAQKINQFIK</sequence>
<feature type="compositionally biased region" description="Basic and acidic residues" evidence="8">
    <location>
        <begin position="1"/>
        <end position="12"/>
    </location>
</feature>
<feature type="domain" description="Protein kinase" evidence="10">
    <location>
        <begin position="59"/>
        <end position="319"/>
    </location>
</feature>
<evidence type="ECO:0000256" key="2">
    <source>
        <dbReference type="ARBA" id="ARBA00022527"/>
    </source>
</evidence>
<dbReference type="SUPFAM" id="SSF48452">
    <property type="entry name" value="TPR-like"/>
    <property type="match status" value="3"/>
</dbReference>
<dbReference type="InterPro" id="IPR008271">
    <property type="entry name" value="Ser/Thr_kinase_AS"/>
</dbReference>
<evidence type="ECO:0000256" key="6">
    <source>
        <dbReference type="ARBA" id="ARBA00022840"/>
    </source>
</evidence>
<evidence type="ECO:0000256" key="4">
    <source>
        <dbReference type="ARBA" id="ARBA00022741"/>
    </source>
</evidence>
<dbReference type="InterPro" id="IPR011990">
    <property type="entry name" value="TPR-like_helical_dom_sf"/>
</dbReference>
<evidence type="ECO:0000313" key="11">
    <source>
        <dbReference type="EMBL" id="OGF67860.1"/>
    </source>
</evidence>
<protein>
    <recommendedName>
        <fullName evidence="1">non-specific serine/threonine protein kinase</fullName>
        <ecNumber evidence="1">2.7.11.1</ecNumber>
    </recommendedName>
</protein>
<keyword evidence="4 7" id="KW-0547">Nucleotide-binding</keyword>
<dbReference type="InterPro" id="IPR017441">
    <property type="entry name" value="Protein_kinase_ATP_BS"/>
</dbReference>
<dbReference type="Pfam" id="PF00069">
    <property type="entry name" value="Pkinase"/>
    <property type="match status" value="1"/>
</dbReference>
<dbReference type="AlphaFoldDB" id="A0A1F5VWV3"/>
<dbReference type="Gene3D" id="1.25.40.10">
    <property type="entry name" value="Tetratricopeptide repeat domain"/>
    <property type="match status" value="5"/>
</dbReference>
<reference evidence="11 12" key="1">
    <citation type="journal article" date="2016" name="Nat. Commun.">
        <title>Thousands of microbial genomes shed light on interconnected biogeochemical processes in an aquifer system.</title>
        <authorList>
            <person name="Anantharaman K."/>
            <person name="Brown C.T."/>
            <person name="Hug L.A."/>
            <person name="Sharon I."/>
            <person name="Castelle C.J."/>
            <person name="Probst A.J."/>
            <person name="Thomas B.C."/>
            <person name="Singh A."/>
            <person name="Wilkins M.J."/>
            <person name="Karaoz U."/>
            <person name="Brodie E.L."/>
            <person name="Williams K.H."/>
            <person name="Hubbard S.S."/>
            <person name="Banfield J.F."/>
        </authorList>
    </citation>
    <scope>NUCLEOTIDE SEQUENCE [LARGE SCALE GENOMIC DNA]</scope>
</reference>
<dbReference type="EMBL" id="MFGW01000040">
    <property type="protein sequence ID" value="OGF67860.1"/>
    <property type="molecule type" value="Genomic_DNA"/>
</dbReference>